<keyword evidence="3" id="KW-1185">Reference proteome</keyword>
<feature type="compositionally biased region" description="Basic residues" evidence="1">
    <location>
        <begin position="121"/>
        <end position="136"/>
    </location>
</feature>
<dbReference type="RefSeq" id="XP_007418807.1">
    <property type="nucleotide sequence ID" value="XM_007418745.1"/>
</dbReference>
<feature type="region of interest" description="Disordered" evidence="1">
    <location>
        <begin position="238"/>
        <end position="261"/>
    </location>
</feature>
<sequence length="700" mass="78060">MPTDSTISISAMDNYESESTNSFSESVQAYVQNLNSIDQAVRTWLQNPMSSSLYSCLKAVLSEVHIQIKDQEAMRHLVKPGRPSSLTSKRTPAAIKTKTLRRSPRSNSLSRLQSSTLKARCIAKRKKLQTSSKRKMQSGTLLSSKSLDKSHPAGSLAATNIKQHTSGNLNVTGDNPRTRLNAESVDNAALIAFEKSLSQDDGFDILSDGRSDDAPNSIESPSQDSCHNFAATGSIRIQPETDGEVTGPDPPNTTSQSSSLDTGLYATPVATAEKGFDIHPSLQTTNARSFWLRRINLYRSQSVQMQAIIPAEVKSIHNAALALLNALARGSLVSFDPTEVLPQAVTFDNRKDPGIRMWCKRAESMRNSKRSRTPFEADLQHYLLSNSDRKLFCASEQTSWYKPDVFDFNSIDNYDPPKDIPIHDRYLWDTIRMFHNPSPTFVERAMHYVMAAVVLVGMDCNTPIGSTKNSNTNLSAQTSLNAISCWSHYKELSYMRWKSIKESKSNSPDASLKDLDRLIASIYSLVVAFTSIWASVTLDADIEACNNLLNAAITPDTISKLTVQKEQLSKAREAVDIEQADLPPLVSFLCSGVTGLMIYPNDKNSLSTLRAVNFMLVTCDLMEPDHSFHEPVWRRTQSYIVQFLKDIILCTGPWVPRELNRYHLAKALFLDFSGFWLAQNISKISIPKSRNYKIGDQEYL</sequence>
<dbReference type="GeneID" id="18931293"/>
<feature type="region of interest" description="Disordered" evidence="1">
    <location>
        <begin position="204"/>
        <end position="225"/>
    </location>
</feature>
<gene>
    <name evidence="2" type="ORF">MELLADRAFT_69688</name>
</gene>
<name>F4SBR7_MELLP</name>
<feature type="compositionally biased region" description="Polar residues" evidence="1">
    <location>
        <begin position="252"/>
        <end position="261"/>
    </location>
</feature>
<feature type="region of interest" description="Disordered" evidence="1">
    <location>
        <begin position="80"/>
        <end position="178"/>
    </location>
</feature>
<accession>F4SBR7</accession>
<feature type="compositionally biased region" description="Low complexity" evidence="1">
    <location>
        <begin position="105"/>
        <end position="117"/>
    </location>
</feature>
<protein>
    <submittedName>
        <fullName evidence="2">Uncharacterized protein</fullName>
    </submittedName>
</protein>
<proteinExistence type="predicted"/>
<feature type="compositionally biased region" description="Polar residues" evidence="1">
    <location>
        <begin position="157"/>
        <end position="175"/>
    </location>
</feature>
<reference evidence="3" key="1">
    <citation type="journal article" date="2011" name="Proc. Natl. Acad. Sci. U.S.A.">
        <title>Obligate biotrophy features unraveled by the genomic analysis of rust fungi.</title>
        <authorList>
            <person name="Duplessis S."/>
            <person name="Cuomo C.A."/>
            <person name="Lin Y.-C."/>
            <person name="Aerts A."/>
            <person name="Tisserant E."/>
            <person name="Veneault-Fourrey C."/>
            <person name="Joly D.L."/>
            <person name="Hacquard S."/>
            <person name="Amselem J."/>
            <person name="Cantarel B.L."/>
            <person name="Chiu R."/>
            <person name="Coutinho P.M."/>
            <person name="Feau N."/>
            <person name="Field M."/>
            <person name="Frey P."/>
            <person name="Gelhaye E."/>
            <person name="Goldberg J."/>
            <person name="Grabherr M.G."/>
            <person name="Kodira C.D."/>
            <person name="Kohler A."/>
            <person name="Kuees U."/>
            <person name="Lindquist E.A."/>
            <person name="Lucas S.M."/>
            <person name="Mago R."/>
            <person name="Mauceli E."/>
            <person name="Morin E."/>
            <person name="Murat C."/>
            <person name="Pangilinan J.L."/>
            <person name="Park R."/>
            <person name="Pearson M."/>
            <person name="Quesneville H."/>
            <person name="Rouhier N."/>
            <person name="Sakthikumar S."/>
            <person name="Salamov A.A."/>
            <person name="Schmutz J."/>
            <person name="Selles B."/>
            <person name="Shapiro H."/>
            <person name="Tanguay P."/>
            <person name="Tuskan G.A."/>
            <person name="Henrissat B."/>
            <person name="Van de Peer Y."/>
            <person name="Rouze P."/>
            <person name="Ellis J.G."/>
            <person name="Dodds P.N."/>
            <person name="Schein J.E."/>
            <person name="Zhong S."/>
            <person name="Hamelin R.C."/>
            <person name="Grigoriev I.V."/>
            <person name="Szabo L.J."/>
            <person name="Martin F."/>
        </authorList>
    </citation>
    <scope>NUCLEOTIDE SEQUENCE [LARGE SCALE GENOMIC DNA]</scope>
    <source>
        <strain evidence="3">98AG31 / pathotype 3-4-7</strain>
    </source>
</reference>
<evidence type="ECO:0000256" key="1">
    <source>
        <dbReference type="SAM" id="MobiDB-lite"/>
    </source>
</evidence>
<organism evidence="3">
    <name type="scientific">Melampsora larici-populina (strain 98AG31 / pathotype 3-4-7)</name>
    <name type="common">Poplar leaf rust fungus</name>
    <dbReference type="NCBI Taxonomy" id="747676"/>
    <lineage>
        <taxon>Eukaryota</taxon>
        <taxon>Fungi</taxon>
        <taxon>Dikarya</taxon>
        <taxon>Basidiomycota</taxon>
        <taxon>Pucciniomycotina</taxon>
        <taxon>Pucciniomycetes</taxon>
        <taxon>Pucciniales</taxon>
        <taxon>Melampsoraceae</taxon>
        <taxon>Melampsora</taxon>
    </lineage>
</organism>
<dbReference type="HOGENOM" id="CLU_393829_0_0_1"/>
<evidence type="ECO:0000313" key="2">
    <source>
        <dbReference type="EMBL" id="EGF97920.1"/>
    </source>
</evidence>
<dbReference type="AlphaFoldDB" id="F4SBR7"/>
<dbReference type="Proteomes" id="UP000001072">
    <property type="component" value="Unassembled WGS sequence"/>
</dbReference>
<dbReference type="VEuPathDB" id="FungiDB:MELLADRAFT_69688"/>
<dbReference type="InParanoid" id="F4SBR7"/>
<dbReference type="EMBL" id="GL883193">
    <property type="protein sequence ID" value="EGF97920.1"/>
    <property type="molecule type" value="Genomic_DNA"/>
</dbReference>
<dbReference type="KEGG" id="mlr:MELLADRAFT_69688"/>
<evidence type="ECO:0000313" key="3">
    <source>
        <dbReference type="Proteomes" id="UP000001072"/>
    </source>
</evidence>